<dbReference type="Gene3D" id="1.10.510.10">
    <property type="entry name" value="Transferase(Phosphotransferase) domain 1"/>
    <property type="match status" value="1"/>
</dbReference>
<dbReference type="EMBL" id="QKXC01000005">
    <property type="protein sequence ID" value="RBR26987.1"/>
    <property type="molecule type" value="Genomic_DNA"/>
</dbReference>
<dbReference type="RefSeq" id="XP_031021578.1">
    <property type="nucleotide sequence ID" value="XM_031154406.1"/>
</dbReference>
<evidence type="ECO:0000256" key="1">
    <source>
        <dbReference type="SAM" id="MobiDB-lite"/>
    </source>
</evidence>
<dbReference type="InterPro" id="IPR011009">
    <property type="entry name" value="Kinase-like_dom_sf"/>
</dbReference>
<dbReference type="AlphaFoldDB" id="A0A366SCC8"/>
<dbReference type="PANTHER" id="PTHR24359">
    <property type="entry name" value="SERINE/THREONINE-PROTEIN KINASE SBK1"/>
    <property type="match status" value="1"/>
</dbReference>
<gene>
    <name evidence="3" type="ORF">FIESC28_00255</name>
</gene>
<dbReference type="SMART" id="SM00220">
    <property type="entry name" value="S_TKc"/>
    <property type="match status" value="1"/>
</dbReference>
<evidence type="ECO:0000313" key="4">
    <source>
        <dbReference type="Proteomes" id="UP000253153"/>
    </source>
</evidence>
<dbReference type="SUPFAM" id="SSF56112">
    <property type="entry name" value="Protein kinase-like (PK-like)"/>
    <property type="match status" value="1"/>
</dbReference>
<dbReference type="InterPro" id="IPR000719">
    <property type="entry name" value="Prot_kinase_dom"/>
</dbReference>
<dbReference type="PROSITE" id="PS00108">
    <property type="entry name" value="PROTEIN_KINASE_ST"/>
    <property type="match status" value="1"/>
</dbReference>
<feature type="region of interest" description="Disordered" evidence="1">
    <location>
        <begin position="1"/>
        <end position="30"/>
    </location>
</feature>
<sequence>MATAATSKLPTPPALLVNGSPAPVNGSAAPVKTEPAEDYYRYTGNGIVPISDTNHDLGKLLRAYCIGEGVNGRFWTNILLGHILTKQRIRKELKKQMFTLSDRQIDDYVEKIHVLSEESPSKAYIKVFALLALLNRVRDIEMFIAQEVNDGVLPIELKYGYVSPLKDPGKRLRCFDEWETYQQEHFVTTQWEIDTPYLQSTKDQPLTEFTMQPLTRRPWRKVSKTSDETLAGAYATVVEVDIHPTAHSYQHLLDGINLDCATFAVKTLHRDTEQLFKKEWEILKQFSGLNHPHLITALSAFRQADRLSFIFPYARSDFERHKELSQPPQGRSGALWIAAQLEGLIGAIDTMHNPRHLHRHLDPTAIKKYCRHSDIKCDNVLCFRKAGTEDEVILVISDFGLSEINSDKSRSNIPNQKVPPVPGYRPPECDIEGGTISRAFDIWTIGCLFLELVTWFLGGPQYVKKFEKKRTTPFINGSKNNIFFSFKNLESGTSNGAKAILVKPEVTAWIHELRRHRNCSPFLHDALNVVEKEMLVVLSTDKKRSSSGDLLKAFVRISGLCKSEDYTRGKPWTERERSVAQEEMARNTTAVRVIPNENARALINTNLVTLPIHQGRTTRSLSTDEYNNLE</sequence>
<evidence type="ECO:0000259" key="2">
    <source>
        <dbReference type="PROSITE" id="PS50011"/>
    </source>
</evidence>
<dbReference type="PROSITE" id="PS50011">
    <property type="entry name" value="PROTEIN_KINASE_DOM"/>
    <property type="match status" value="1"/>
</dbReference>
<keyword evidence="4" id="KW-1185">Reference proteome</keyword>
<reference evidence="3 4" key="1">
    <citation type="submission" date="2018-06" db="EMBL/GenBank/DDBJ databases">
        <title>Fusarium incarnatum-equiseti species complex species 28.</title>
        <authorList>
            <person name="Gardiner D.M."/>
        </authorList>
    </citation>
    <scope>NUCLEOTIDE SEQUENCE [LARGE SCALE GENOMIC DNA]</scope>
    <source>
        <strain evidence="3 4">FIESC_28</strain>
    </source>
</reference>
<accession>A0A366SCC8</accession>
<proteinExistence type="predicted"/>
<dbReference type="OrthoDB" id="1046782at2759"/>
<dbReference type="GO" id="GO:0005524">
    <property type="term" value="F:ATP binding"/>
    <property type="evidence" value="ECO:0007669"/>
    <property type="project" value="InterPro"/>
</dbReference>
<dbReference type="GeneID" id="41989702"/>
<organism evidence="3 4">
    <name type="scientific">Fusarium coffeatum</name>
    <dbReference type="NCBI Taxonomy" id="231269"/>
    <lineage>
        <taxon>Eukaryota</taxon>
        <taxon>Fungi</taxon>
        <taxon>Dikarya</taxon>
        <taxon>Ascomycota</taxon>
        <taxon>Pezizomycotina</taxon>
        <taxon>Sordariomycetes</taxon>
        <taxon>Hypocreomycetidae</taxon>
        <taxon>Hypocreales</taxon>
        <taxon>Nectriaceae</taxon>
        <taxon>Fusarium</taxon>
        <taxon>Fusarium incarnatum-equiseti species complex</taxon>
    </lineage>
</organism>
<evidence type="ECO:0000313" key="3">
    <source>
        <dbReference type="EMBL" id="RBR26987.1"/>
    </source>
</evidence>
<dbReference type="Proteomes" id="UP000253153">
    <property type="component" value="Unassembled WGS sequence"/>
</dbReference>
<dbReference type="Pfam" id="PF00069">
    <property type="entry name" value="Pkinase"/>
    <property type="match status" value="1"/>
</dbReference>
<dbReference type="GO" id="GO:0004674">
    <property type="term" value="F:protein serine/threonine kinase activity"/>
    <property type="evidence" value="ECO:0007669"/>
    <property type="project" value="TreeGrafter"/>
</dbReference>
<comment type="caution">
    <text evidence="3">The sequence shown here is derived from an EMBL/GenBank/DDBJ whole genome shotgun (WGS) entry which is preliminary data.</text>
</comment>
<dbReference type="PANTHER" id="PTHR24359:SF37">
    <property type="entry name" value="PROTEIN KINASE DOMAIN-CONTAINING PROTEIN"/>
    <property type="match status" value="1"/>
</dbReference>
<protein>
    <recommendedName>
        <fullName evidence="2">Protein kinase domain-containing protein</fullName>
    </recommendedName>
</protein>
<dbReference type="InterPro" id="IPR008271">
    <property type="entry name" value="Ser/Thr_kinase_AS"/>
</dbReference>
<dbReference type="CDD" id="cd00180">
    <property type="entry name" value="PKc"/>
    <property type="match status" value="1"/>
</dbReference>
<name>A0A366SCC8_9HYPO</name>
<feature type="domain" description="Protein kinase" evidence="2">
    <location>
        <begin position="223"/>
        <end position="555"/>
    </location>
</feature>